<accession>A0ABT5XB79</accession>
<protein>
    <submittedName>
        <fullName evidence="1">Uncharacterized protein</fullName>
    </submittedName>
</protein>
<reference evidence="1 2" key="1">
    <citation type="submission" date="2023-03" db="EMBL/GenBank/DDBJ databases">
        <title>Whole genome sequencing of Methanotrichaceae archaeon M04Ac.</title>
        <authorList>
            <person name="Khomyakova M.A."/>
            <person name="Merkel A.Y."/>
            <person name="Slobodkin A.I."/>
        </authorList>
    </citation>
    <scope>NUCLEOTIDE SEQUENCE [LARGE SCALE GENOMIC DNA]</scope>
    <source>
        <strain evidence="1 2">M04Ac</strain>
    </source>
</reference>
<comment type="caution">
    <text evidence="1">The sequence shown here is derived from an EMBL/GenBank/DDBJ whole genome shotgun (WGS) entry which is preliminary data.</text>
</comment>
<name>A0ABT5XB79_9EURY</name>
<evidence type="ECO:0000313" key="1">
    <source>
        <dbReference type="EMBL" id="MDF0591976.1"/>
    </source>
</evidence>
<keyword evidence="2" id="KW-1185">Reference proteome</keyword>
<evidence type="ECO:0000313" key="2">
    <source>
        <dbReference type="Proteomes" id="UP001215956"/>
    </source>
</evidence>
<organism evidence="1 2">
    <name type="scientific">Candidatus Methanocrinis alkalitolerans</name>
    <dbReference type="NCBI Taxonomy" id="3033395"/>
    <lineage>
        <taxon>Archaea</taxon>
        <taxon>Methanobacteriati</taxon>
        <taxon>Methanobacteriota</taxon>
        <taxon>Stenosarchaea group</taxon>
        <taxon>Methanomicrobia</taxon>
        <taxon>Methanotrichales</taxon>
        <taxon>Methanotrichaceae</taxon>
        <taxon>Methanocrinis</taxon>
    </lineage>
</organism>
<gene>
    <name evidence="1" type="ORF">P0O24_00040</name>
</gene>
<dbReference type="EMBL" id="JARFPL010000001">
    <property type="protein sequence ID" value="MDF0591976.1"/>
    <property type="molecule type" value="Genomic_DNA"/>
</dbReference>
<dbReference type="RefSeq" id="WP_316967688.1">
    <property type="nucleotide sequence ID" value="NZ_JARFPL010000001.1"/>
</dbReference>
<dbReference type="Proteomes" id="UP001215956">
    <property type="component" value="Unassembled WGS sequence"/>
</dbReference>
<sequence>MTLADLVMPVTADRLDDLILDLKFGAKKVREEPATVLGEIGDPKPMNAITYFY</sequence>
<proteinExistence type="predicted"/>